<dbReference type="GO" id="GO:0042645">
    <property type="term" value="C:mitochondrial nucleoid"/>
    <property type="evidence" value="ECO:0007669"/>
    <property type="project" value="TreeGrafter"/>
</dbReference>
<evidence type="ECO:0000256" key="4">
    <source>
        <dbReference type="ARBA" id="ARBA00022605"/>
    </source>
</evidence>
<dbReference type="InterPro" id="IPR039557">
    <property type="entry name" value="AHAS_ACT"/>
</dbReference>
<dbReference type="STRING" id="45607.A0A2T0FH38"/>
<dbReference type="Pfam" id="PF10369">
    <property type="entry name" value="ALS_ss_C"/>
    <property type="match status" value="1"/>
</dbReference>
<dbReference type="InterPro" id="IPR053050">
    <property type="entry name" value="ALS_regulatory_subunit"/>
</dbReference>
<gene>
    <name evidence="7" type="ORF">B9G98_01925</name>
</gene>
<dbReference type="Pfam" id="PF22629">
    <property type="entry name" value="ACT_AHAS_ss"/>
    <property type="match status" value="1"/>
</dbReference>
<dbReference type="GO" id="GO:0009097">
    <property type="term" value="P:isoleucine biosynthetic process"/>
    <property type="evidence" value="ECO:0007669"/>
    <property type="project" value="UniProtKB-UniPathway"/>
</dbReference>
<comment type="pathway">
    <text evidence="1">Amino-acid biosynthesis; L-isoleucine biosynthesis; L-isoleucine from 2-oxobutanoate: step 1/4.</text>
</comment>
<proteinExistence type="inferred from homology"/>
<dbReference type="UniPathway" id="UPA00047">
    <property type="reaction ID" value="UER00055"/>
</dbReference>
<evidence type="ECO:0000259" key="6">
    <source>
        <dbReference type="PROSITE" id="PS51671"/>
    </source>
</evidence>
<dbReference type="GO" id="GO:0009099">
    <property type="term" value="P:L-valine biosynthetic process"/>
    <property type="evidence" value="ECO:0007669"/>
    <property type="project" value="UniProtKB-UniPathway"/>
</dbReference>
<dbReference type="NCBIfam" id="TIGR00119">
    <property type="entry name" value="acolac_sm"/>
    <property type="match status" value="1"/>
</dbReference>
<dbReference type="InterPro" id="IPR054480">
    <property type="entry name" value="AHAS_small-like_ACT"/>
</dbReference>
<dbReference type="InterPro" id="IPR045865">
    <property type="entry name" value="ACT-like_dom_sf"/>
</dbReference>
<evidence type="ECO:0000256" key="1">
    <source>
        <dbReference type="ARBA" id="ARBA00004974"/>
    </source>
</evidence>
<keyword evidence="8" id="KW-1185">Reference proteome</keyword>
<dbReference type="UniPathway" id="UPA00049">
    <property type="reaction ID" value="UER00059"/>
</dbReference>
<comment type="similarity">
    <text evidence="3">Belongs to the acetolactate synthase small subunit family.</text>
</comment>
<dbReference type="GO" id="GO:1990610">
    <property type="term" value="F:acetolactate synthase regulator activity"/>
    <property type="evidence" value="ECO:0007669"/>
    <property type="project" value="InterPro"/>
</dbReference>
<dbReference type="PANTHER" id="PTHR31242">
    <property type="entry name" value="ACETOLACTATE SYNTHASE SMALL SUBUNIT, MITOCHONDRIAL"/>
    <property type="match status" value="1"/>
</dbReference>
<reference evidence="7 8" key="1">
    <citation type="submission" date="2017-04" db="EMBL/GenBank/DDBJ databases">
        <title>Genome sequencing of [Candida] sorbophila.</title>
        <authorList>
            <person name="Ahn J.O."/>
        </authorList>
    </citation>
    <scope>NUCLEOTIDE SEQUENCE [LARGE SCALE GENOMIC DNA]</scope>
    <source>
        <strain evidence="7 8">DS02</strain>
    </source>
</reference>
<dbReference type="AlphaFoldDB" id="A0A2T0FH38"/>
<evidence type="ECO:0000256" key="2">
    <source>
        <dbReference type="ARBA" id="ARBA00005025"/>
    </source>
</evidence>
<dbReference type="Gene3D" id="3.30.70.260">
    <property type="match status" value="1"/>
</dbReference>
<dbReference type="Proteomes" id="UP000238350">
    <property type="component" value="Unassembled WGS sequence"/>
</dbReference>
<feature type="domain" description="ACT" evidence="6">
    <location>
        <begin position="71"/>
        <end position="148"/>
    </location>
</feature>
<dbReference type="InterPro" id="IPR027271">
    <property type="entry name" value="Acetolactate_synth/TF_NikR_C"/>
</dbReference>
<dbReference type="PANTHER" id="PTHR31242:SF2">
    <property type="entry name" value="ACETOLACTATE SYNTHASE SMALL SUBUNIT, MITOCHONDRIAL"/>
    <property type="match status" value="1"/>
</dbReference>
<evidence type="ECO:0000256" key="3">
    <source>
        <dbReference type="ARBA" id="ARBA00006341"/>
    </source>
</evidence>
<organism evidence="7 8">
    <name type="scientific">Wickerhamiella sorbophila</name>
    <dbReference type="NCBI Taxonomy" id="45607"/>
    <lineage>
        <taxon>Eukaryota</taxon>
        <taxon>Fungi</taxon>
        <taxon>Dikarya</taxon>
        <taxon>Ascomycota</taxon>
        <taxon>Saccharomycotina</taxon>
        <taxon>Dipodascomycetes</taxon>
        <taxon>Dipodascales</taxon>
        <taxon>Trichomonascaceae</taxon>
        <taxon>Wickerhamiella</taxon>
    </lineage>
</organism>
<dbReference type="InterPro" id="IPR019455">
    <property type="entry name" value="Acetolactate_synth_ssu_C"/>
</dbReference>
<evidence type="ECO:0000256" key="5">
    <source>
        <dbReference type="ARBA" id="ARBA00023304"/>
    </source>
</evidence>
<sequence length="292" mass="32428">MLGLRSKAVLAPLGARSKSSIAALAYKALHKNTKRPPLPKIESPDWTMNAAISSILYETPEPRRETRQSHVFQCLVQDEPGVLALVSNTLAARGFNIDSLVVANTEVADLSRMTVVLKGQPGVIEQARRQIEDLVPVWAVLDYTGAPMITRELLLAKVSLLGPEYFEELVSHHRHAQQNKLAHHDFKIKDYHPNNIAHSEALRHKYEHLSAIKRLVEHYGGKVADVSDRNCVVELCAPPEEVTKLLHHLKPFGVLEIARTGMSAMTTTPLDRVQDDVAEDIIHEELGDLPPG</sequence>
<dbReference type="PROSITE" id="PS51671">
    <property type="entry name" value="ACT"/>
    <property type="match status" value="1"/>
</dbReference>
<dbReference type="Gene3D" id="3.30.70.1150">
    <property type="entry name" value="ACT-like. Chain A, domain 2"/>
    <property type="match status" value="1"/>
</dbReference>
<dbReference type="FunFam" id="3.30.70.260:FF:000001">
    <property type="entry name" value="Acetolactate synthase, small subunit"/>
    <property type="match status" value="1"/>
</dbReference>
<dbReference type="GeneID" id="36515673"/>
<evidence type="ECO:0000313" key="8">
    <source>
        <dbReference type="Proteomes" id="UP000238350"/>
    </source>
</evidence>
<dbReference type="GO" id="GO:0005948">
    <property type="term" value="C:acetolactate synthase complex"/>
    <property type="evidence" value="ECO:0007669"/>
    <property type="project" value="TreeGrafter"/>
</dbReference>
<dbReference type="CDD" id="cd04878">
    <property type="entry name" value="ACT_AHAS"/>
    <property type="match status" value="1"/>
</dbReference>
<dbReference type="SUPFAM" id="SSF55021">
    <property type="entry name" value="ACT-like"/>
    <property type="match status" value="2"/>
</dbReference>
<dbReference type="OrthoDB" id="2013116at2759"/>
<name>A0A2T0FH38_9ASCO</name>
<comment type="caution">
    <text evidence="7">The sequence shown here is derived from an EMBL/GenBank/DDBJ whole genome shotgun (WGS) entry which is preliminary data.</text>
</comment>
<evidence type="ECO:0000313" key="7">
    <source>
        <dbReference type="EMBL" id="PRT54305.1"/>
    </source>
</evidence>
<dbReference type="InterPro" id="IPR002912">
    <property type="entry name" value="ACT_dom"/>
</dbReference>
<dbReference type="EMBL" id="NDIQ01000021">
    <property type="protein sequence ID" value="PRT54305.1"/>
    <property type="molecule type" value="Genomic_DNA"/>
</dbReference>
<dbReference type="InterPro" id="IPR004789">
    <property type="entry name" value="Acetalactate_synth_ssu"/>
</dbReference>
<keyword evidence="4" id="KW-0028">Amino-acid biosynthesis</keyword>
<keyword evidence="5" id="KW-0100">Branched-chain amino acid biosynthesis</keyword>
<protein>
    <submittedName>
        <fullName evidence="7">Acetolactate synthase small subunit, mitochondrial</fullName>
    </submittedName>
</protein>
<dbReference type="RefSeq" id="XP_024664250.1">
    <property type="nucleotide sequence ID" value="XM_024808482.1"/>
</dbReference>
<accession>A0A2T0FH38</accession>
<comment type="pathway">
    <text evidence="2">Amino-acid biosynthesis; L-valine biosynthesis; L-valine from pyruvate: step 1/4.</text>
</comment>